<feature type="chain" id="PRO_5002681474" description="DUF5666 domain-containing protein" evidence="1">
    <location>
        <begin position="28"/>
        <end position="108"/>
    </location>
</feature>
<sequence>MKKLVSLMLLFAIVGLASLSFTSVASAEEVKMVGVITKIEIAGKDAKTATATLKDNKTGNLVVITVNDELTLDKFKDHRIVEGDEIRCKYETENGKNVSKLFRKTAGC</sequence>
<dbReference type="STRING" id="351605.Gura_3129"/>
<feature type="signal peptide" evidence="1">
    <location>
        <begin position="1"/>
        <end position="27"/>
    </location>
</feature>
<name>A5G672_GEOUR</name>
<keyword evidence="1" id="KW-0732">Signal</keyword>
<organism evidence="2 3">
    <name type="scientific">Geotalea uraniireducens (strain Rf4)</name>
    <name type="common">Geobacter uraniireducens</name>
    <dbReference type="NCBI Taxonomy" id="351605"/>
    <lineage>
        <taxon>Bacteria</taxon>
        <taxon>Pseudomonadati</taxon>
        <taxon>Thermodesulfobacteriota</taxon>
        <taxon>Desulfuromonadia</taxon>
        <taxon>Geobacterales</taxon>
        <taxon>Geobacteraceae</taxon>
        <taxon>Geotalea</taxon>
    </lineage>
</organism>
<keyword evidence="3" id="KW-1185">Reference proteome</keyword>
<dbReference type="HOGENOM" id="CLU_174550_0_0_7"/>
<proteinExistence type="predicted"/>
<gene>
    <name evidence="2" type="ordered locus">Gura_3129</name>
</gene>
<evidence type="ECO:0000256" key="1">
    <source>
        <dbReference type="SAM" id="SignalP"/>
    </source>
</evidence>
<dbReference type="AlphaFoldDB" id="A5G672"/>
<dbReference type="Proteomes" id="UP000006695">
    <property type="component" value="Chromosome"/>
</dbReference>
<evidence type="ECO:0000313" key="2">
    <source>
        <dbReference type="EMBL" id="ABQ27290.1"/>
    </source>
</evidence>
<evidence type="ECO:0000313" key="3">
    <source>
        <dbReference type="Proteomes" id="UP000006695"/>
    </source>
</evidence>
<dbReference type="OrthoDB" id="9182313at2"/>
<dbReference type="RefSeq" id="WP_011939956.1">
    <property type="nucleotide sequence ID" value="NC_009483.1"/>
</dbReference>
<accession>A5G672</accession>
<protein>
    <recommendedName>
        <fullName evidence="4">DUF5666 domain-containing protein</fullName>
    </recommendedName>
</protein>
<dbReference type="EMBL" id="CP000698">
    <property type="protein sequence ID" value="ABQ27290.1"/>
    <property type="molecule type" value="Genomic_DNA"/>
</dbReference>
<dbReference type="KEGG" id="gur:Gura_3129"/>
<evidence type="ECO:0008006" key="4">
    <source>
        <dbReference type="Google" id="ProtNLM"/>
    </source>
</evidence>
<reference evidence="2 3" key="1">
    <citation type="submission" date="2007-05" db="EMBL/GenBank/DDBJ databases">
        <title>Complete sequence of Geobacter uraniireducens Rf4.</title>
        <authorList>
            <consortium name="US DOE Joint Genome Institute"/>
            <person name="Copeland A."/>
            <person name="Lucas S."/>
            <person name="Lapidus A."/>
            <person name="Barry K."/>
            <person name="Detter J.C."/>
            <person name="Glavina del Rio T."/>
            <person name="Hammon N."/>
            <person name="Israni S."/>
            <person name="Dalin E."/>
            <person name="Tice H."/>
            <person name="Pitluck S."/>
            <person name="Chertkov O."/>
            <person name="Brettin T."/>
            <person name="Bruce D."/>
            <person name="Han C."/>
            <person name="Schmutz J."/>
            <person name="Larimer F."/>
            <person name="Land M."/>
            <person name="Hauser L."/>
            <person name="Kyrpides N."/>
            <person name="Mikhailova N."/>
            <person name="Shelobolina E."/>
            <person name="Aklujkar M."/>
            <person name="Lovley D."/>
            <person name="Richardson P."/>
        </authorList>
    </citation>
    <scope>NUCLEOTIDE SEQUENCE [LARGE SCALE GENOMIC DNA]</scope>
    <source>
        <strain evidence="2 3">Rf4</strain>
    </source>
</reference>